<dbReference type="EMBL" id="FMYL01000001">
    <property type="protein sequence ID" value="SDB81101.1"/>
    <property type="molecule type" value="Genomic_DNA"/>
</dbReference>
<evidence type="ECO:0000256" key="2">
    <source>
        <dbReference type="PROSITE-ProRule" id="PRU00339"/>
    </source>
</evidence>
<dbReference type="Gene3D" id="3.90.550.10">
    <property type="entry name" value="Spore Coat Polysaccharide Biosynthesis Protein SpsA, Chain A"/>
    <property type="match status" value="1"/>
</dbReference>
<dbReference type="GO" id="GO:0016740">
    <property type="term" value="F:transferase activity"/>
    <property type="evidence" value="ECO:0007669"/>
    <property type="project" value="UniProtKB-KW"/>
</dbReference>
<evidence type="ECO:0000259" key="3">
    <source>
        <dbReference type="Pfam" id="PF00535"/>
    </source>
</evidence>
<dbReference type="PROSITE" id="PS50005">
    <property type="entry name" value="TPR"/>
    <property type="match status" value="1"/>
</dbReference>
<reference evidence="5" key="1">
    <citation type="submission" date="2016-09" db="EMBL/GenBank/DDBJ databases">
        <authorList>
            <person name="Varghese N."/>
            <person name="Submissions S."/>
        </authorList>
    </citation>
    <scope>NUCLEOTIDE SEQUENCE [LARGE SCALE GENOMIC DNA]</scope>
    <source>
        <strain evidence="5">ANC 4422</strain>
    </source>
</reference>
<dbReference type="RefSeq" id="WP_143230094.1">
    <property type="nucleotide sequence ID" value="NZ_FMYL01000001.1"/>
</dbReference>
<dbReference type="SUPFAM" id="SSF53448">
    <property type="entry name" value="Nucleotide-diphospho-sugar transferases"/>
    <property type="match status" value="1"/>
</dbReference>
<evidence type="ECO:0000313" key="5">
    <source>
        <dbReference type="Proteomes" id="UP000242501"/>
    </source>
</evidence>
<sequence>MTDKIKIALSMIVKNESPIIISTLDHLQHHFDIDFWVICDTGSTDHTVVLVQNYLIKNQLNGQVLEHVWQDFAHNRNLALDACRGTADYILFWDADDRIEGQLHLPHLDLDAYALKLKEENGVIHYRYLLVRNDLACIWRSKLHEFIAFSLDTKTAIIMSDYYVKVGHFGARSQNKNKYHDDVKNLSLFYAQEQDVFLKARYAYYCALSYLSISQYHLAKQWLERRLSYSQDYPHIVFNTDETYESYLRLGYIALQFQKFLNAESYWKEAIKLFPERFEAYYELSKLYLKQGLYALAYEYAQQAQSVVQQHFEHMTYYIKILP</sequence>
<dbReference type="AlphaFoldDB" id="A0A1G6GGG8"/>
<dbReference type="InterPro" id="IPR001173">
    <property type="entry name" value="Glyco_trans_2-like"/>
</dbReference>
<feature type="domain" description="Glycosyltransferase 2-like" evidence="3">
    <location>
        <begin position="11"/>
        <end position="102"/>
    </location>
</feature>
<dbReference type="InterPro" id="IPR011990">
    <property type="entry name" value="TPR-like_helical_dom_sf"/>
</dbReference>
<gene>
    <name evidence="4" type="ORF">SAMN05421733_10178</name>
</gene>
<dbReference type="PANTHER" id="PTHR43630:SF2">
    <property type="entry name" value="GLYCOSYLTRANSFERASE"/>
    <property type="match status" value="1"/>
</dbReference>
<dbReference type="Proteomes" id="UP000242501">
    <property type="component" value="Unassembled WGS sequence"/>
</dbReference>
<evidence type="ECO:0000313" key="4">
    <source>
        <dbReference type="EMBL" id="SDB81101.1"/>
    </source>
</evidence>
<accession>A0A1G6GGG8</accession>
<dbReference type="PANTHER" id="PTHR43630">
    <property type="entry name" value="POLY-BETA-1,6-N-ACETYL-D-GLUCOSAMINE SYNTHASE"/>
    <property type="match status" value="1"/>
</dbReference>
<dbReference type="InterPro" id="IPR019734">
    <property type="entry name" value="TPR_rpt"/>
</dbReference>
<dbReference type="STRING" id="1219383.SAMN05421733_10178"/>
<keyword evidence="4" id="KW-0808">Transferase</keyword>
<dbReference type="OrthoDB" id="9815923at2"/>
<dbReference type="Pfam" id="PF00535">
    <property type="entry name" value="Glycos_transf_2"/>
    <property type="match status" value="1"/>
</dbReference>
<protein>
    <submittedName>
        <fullName evidence="4">Glycosyltransferase involved in cell wall bisynthesis</fullName>
    </submittedName>
</protein>
<organism evidence="4 5">
    <name type="scientific">Acinetobacter boissieri</name>
    <dbReference type="NCBI Taxonomy" id="1219383"/>
    <lineage>
        <taxon>Bacteria</taxon>
        <taxon>Pseudomonadati</taxon>
        <taxon>Pseudomonadota</taxon>
        <taxon>Gammaproteobacteria</taxon>
        <taxon>Moraxellales</taxon>
        <taxon>Moraxellaceae</taxon>
        <taxon>Acinetobacter</taxon>
    </lineage>
</organism>
<dbReference type="Gene3D" id="1.25.40.10">
    <property type="entry name" value="Tetratricopeptide repeat domain"/>
    <property type="match status" value="1"/>
</dbReference>
<evidence type="ECO:0000256" key="1">
    <source>
        <dbReference type="ARBA" id="ARBA00038494"/>
    </source>
</evidence>
<comment type="similarity">
    <text evidence="1">Belongs to the glycosyltransferase 2 family. WaaE/KdtX subfamily.</text>
</comment>
<dbReference type="InterPro" id="IPR029044">
    <property type="entry name" value="Nucleotide-diphossugar_trans"/>
</dbReference>
<proteinExistence type="inferred from homology"/>
<dbReference type="SUPFAM" id="SSF48452">
    <property type="entry name" value="TPR-like"/>
    <property type="match status" value="1"/>
</dbReference>
<keyword evidence="5" id="KW-1185">Reference proteome</keyword>
<feature type="repeat" description="TPR" evidence="2">
    <location>
        <begin position="244"/>
        <end position="277"/>
    </location>
</feature>
<keyword evidence="2" id="KW-0802">TPR repeat</keyword>
<dbReference type="SMART" id="SM00028">
    <property type="entry name" value="TPR"/>
    <property type="match status" value="3"/>
</dbReference>
<name>A0A1G6GGG8_9GAMM</name>